<comment type="caution">
    <text evidence="1">The sequence shown here is derived from an EMBL/GenBank/DDBJ whole genome shotgun (WGS) entry which is preliminary data.</text>
</comment>
<dbReference type="AlphaFoldDB" id="A0A478FRL9"/>
<accession>A0A478FRL9</accession>
<protein>
    <submittedName>
        <fullName evidence="1">Uncharacterized protein</fullName>
    </submittedName>
</protein>
<dbReference type="Proteomes" id="UP000324831">
    <property type="component" value="Unassembled WGS sequence"/>
</dbReference>
<gene>
    <name evidence="1" type="ORF">MHSWG343_07040</name>
</gene>
<proteinExistence type="predicted"/>
<name>A0A478FRL9_9MOLU</name>
<sequence>MSTQAVAGAAAGVAVLGGGGTLSAYAAGAFDPKVKEKKQETNTYKSLVESDTSKEYIGDNEDEIKTLWDNAGSNYKTNLKVTHWDNMQKEDILISDKPEKTDKSQFDVSNKKDVIAKYVSAWCQAVSKKELQAVPASGSSKRFQQAVQKVMANERHLNLLVSNKKPEGNLCQLKQ</sequence>
<organism evidence="1 2">
    <name type="scientific">Candidatus Mycoplasma haematohominis</name>
    <dbReference type="NCBI Taxonomy" id="1494318"/>
    <lineage>
        <taxon>Bacteria</taxon>
        <taxon>Bacillati</taxon>
        <taxon>Mycoplasmatota</taxon>
        <taxon>Mollicutes</taxon>
        <taxon>Mycoplasmataceae</taxon>
        <taxon>Mycoplasma</taxon>
    </lineage>
</organism>
<evidence type="ECO:0000313" key="1">
    <source>
        <dbReference type="EMBL" id="GCE63704.1"/>
    </source>
</evidence>
<dbReference type="EMBL" id="BIMN01000003">
    <property type="protein sequence ID" value="GCE63704.1"/>
    <property type="molecule type" value="Genomic_DNA"/>
</dbReference>
<dbReference type="RefSeq" id="WP_216083384.1">
    <property type="nucleotide sequence ID" value="NZ_CACTIB010000021.1"/>
</dbReference>
<reference evidence="1 2" key="1">
    <citation type="submission" date="2019-01" db="EMBL/GenBank/DDBJ databases">
        <title>Draft genome sequences of Candidatus Mycoplasma haemohominis SWG34-3 identified from a patient with pyrexia, anemia and liver dysfunction.</title>
        <authorList>
            <person name="Sekizuka T."/>
            <person name="Hattori N."/>
            <person name="Katano H."/>
            <person name="Takuma T."/>
            <person name="Ito T."/>
            <person name="Arai N."/>
            <person name="Yanai R."/>
            <person name="Ishii S."/>
            <person name="Miura Y."/>
            <person name="Tokunaga T."/>
            <person name="Watanabe H."/>
            <person name="Nomura N."/>
            <person name="Eguchi J."/>
            <person name="Arai T."/>
            <person name="Hasegawa H."/>
            <person name="Nakamaki T."/>
            <person name="Wakita T."/>
            <person name="Niki Y."/>
            <person name="Kuroda M."/>
        </authorList>
    </citation>
    <scope>NUCLEOTIDE SEQUENCE [LARGE SCALE GENOMIC DNA]</scope>
    <source>
        <strain evidence="1">SWG34-3</strain>
    </source>
</reference>
<evidence type="ECO:0000313" key="2">
    <source>
        <dbReference type="Proteomes" id="UP000324831"/>
    </source>
</evidence>